<dbReference type="Pfam" id="PF00374">
    <property type="entry name" value="NiFeSe_Hases"/>
    <property type="match status" value="2"/>
</dbReference>
<keyword evidence="6" id="KW-0408">Iron</keyword>
<accession>A0A2K2U4F3</accession>
<dbReference type="GO" id="GO:0008901">
    <property type="term" value="F:ferredoxin hydrogenase activity"/>
    <property type="evidence" value="ECO:0007669"/>
    <property type="project" value="InterPro"/>
</dbReference>
<keyword evidence="3 6" id="KW-0533">Nickel</keyword>
<dbReference type="Gene3D" id="1.10.645.10">
    <property type="entry name" value="Cytochrome-c3 Hydrogenase, chain B"/>
    <property type="match status" value="1"/>
</dbReference>
<dbReference type="InterPro" id="IPR018194">
    <property type="entry name" value="Ni-dep_hyd_lsu_Ni_BS"/>
</dbReference>
<reference evidence="8 9" key="1">
    <citation type="journal article" date="2018" name="Int. J. Syst. Evol. Microbiol.">
        <title>Rubneribacter badeniensis gen. nov., sp. nov. and Enteroscipio rubneri gen. nov., sp. nov., new members of the Eggerthellaceae isolated from human faeces.</title>
        <authorList>
            <person name="Danylec N."/>
            <person name="Gobl A."/>
            <person name="Stoll D.A."/>
            <person name="Hetzer B."/>
            <person name="Kulling S.E."/>
            <person name="Huch M."/>
        </authorList>
    </citation>
    <scope>NUCLEOTIDE SEQUENCE [LARGE SCALE GENOMIC DNA]</scope>
    <source>
        <strain evidence="8 9">ResAG-85</strain>
    </source>
</reference>
<comment type="cofactor">
    <cofactor evidence="1 6">
        <name>Ni(2+)</name>
        <dbReference type="ChEBI" id="CHEBI:49786"/>
    </cofactor>
</comment>
<comment type="caution">
    <text evidence="8">The sequence shown here is derived from an EMBL/GenBank/DDBJ whole genome shotgun (WGS) entry which is preliminary data.</text>
</comment>
<evidence type="ECO:0000256" key="5">
    <source>
        <dbReference type="ARBA" id="ARBA00023002"/>
    </source>
</evidence>
<protein>
    <submittedName>
        <fullName evidence="8">Ni/Fe hydrogenase subunit alpha</fullName>
    </submittedName>
</protein>
<organism evidence="8 9">
    <name type="scientific">Rubneribacter badeniensis</name>
    <dbReference type="NCBI Taxonomy" id="2070688"/>
    <lineage>
        <taxon>Bacteria</taxon>
        <taxon>Bacillati</taxon>
        <taxon>Actinomycetota</taxon>
        <taxon>Coriobacteriia</taxon>
        <taxon>Eggerthellales</taxon>
        <taxon>Eggerthellaceae</taxon>
        <taxon>Rubneribacter</taxon>
    </lineage>
</organism>
<keyword evidence="4 6" id="KW-0479">Metal-binding</keyword>
<dbReference type="EMBL" id="PPEL01000041">
    <property type="protein sequence ID" value="PNV65223.1"/>
    <property type="molecule type" value="Genomic_DNA"/>
</dbReference>
<dbReference type="SUPFAM" id="SSF56762">
    <property type="entry name" value="HydB/Nqo4-like"/>
    <property type="match status" value="1"/>
</dbReference>
<feature type="binding site" evidence="6">
    <location>
        <position position="378"/>
    </location>
    <ligand>
        <name>Mg(2+)</name>
        <dbReference type="ChEBI" id="CHEBI:18420"/>
    </ligand>
</feature>
<feature type="binding site" evidence="6">
    <location>
        <position position="63"/>
    </location>
    <ligand>
        <name>Ni(2+)</name>
        <dbReference type="ChEBI" id="CHEBI:49786"/>
    </ligand>
</feature>
<dbReference type="RefSeq" id="WP_087196063.1">
    <property type="nucleotide sequence ID" value="NZ_PPEL01000041.1"/>
</dbReference>
<feature type="binding site" evidence="6">
    <location>
        <position position="427"/>
    </location>
    <ligand>
        <name>Fe cation</name>
        <dbReference type="ChEBI" id="CHEBI:24875"/>
    </ligand>
</feature>
<keyword evidence="6" id="KW-0460">Magnesium</keyword>
<feature type="binding site" evidence="6">
    <location>
        <position position="66"/>
    </location>
    <ligand>
        <name>Fe cation</name>
        <dbReference type="ChEBI" id="CHEBI:24875"/>
    </ligand>
</feature>
<keyword evidence="5" id="KW-0560">Oxidoreductase</keyword>
<dbReference type="Proteomes" id="UP000236488">
    <property type="component" value="Unassembled WGS sequence"/>
</dbReference>
<feature type="binding site" evidence="6">
    <location>
        <position position="424"/>
    </location>
    <ligand>
        <name>Ni(2+)</name>
        <dbReference type="ChEBI" id="CHEBI:49786"/>
    </ligand>
</feature>
<gene>
    <name evidence="8" type="ORF">C2L80_07765</name>
    <name evidence="7" type="ORF">K8V16_03095</name>
</gene>
<evidence type="ECO:0000256" key="4">
    <source>
        <dbReference type="ARBA" id="ARBA00022723"/>
    </source>
</evidence>
<evidence type="ECO:0000313" key="8">
    <source>
        <dbReference type="EMBL" id="PNV65223.1"/>
    </source>
</evidence>
<evidence type="ECO:0000256" key="1">
    <source>
        <dbReference type="ARBA" id="ARBA00001967"/>
    </source>
</evidence>
<dbReference type="Proteomes" id="UP000789325">
    <property type="component" value="Unassembled WGS sequence"/>
</dbReference>
<feature type="binding site" evidence="6">
    <location>
        <position position="44"/>
    </location>
    <ligand>
        <name>Mg(2+)</name>
        <dbReference type="ChEBI" id="CHEBI:18420"/>
    </ligand>
</feature>
<sequence length="430" mass="46819">MTRTAIHVDHIARVEGHGNVRVVIEDGIVKTVEMNVVEPARLFESMVRGRRFEEVPYIASRICGICSASHVVTDLLAIERVFGVEPTDRTRALRDLLVYGSYLQNHATHLFVFAAPDFLGMPSVFPLAETDPELFERALALKALGNELCTKVGGRSVHPITAVVGGFTHEIAAGEYRALADKMDEAREFAIRAVDLFRDFPVPAIETAGDMLAMVEEGAYPVAASRRARFLKAGAEFDADEASERIEEHAVPHSAALFARVRETGRPYFTGALARANASWRHLGQNAKVAAAKAGLRPPEGNPFMNNVAQAVELVDALDRCAALCRRLAEPDAFEGASAPVAFEVQAGRATGFTEAPRGALFHEIALDAEGRVEHASILTPTAQNCENLEADMRILAERLVADGAERDDVQLEIEKLVRAYDPCLSCSVH</sequence>
<keyword evidence="9" id="KW-1185">Reference proteome</keyword>
<evidence type="ECO:0000256" key="6">
    <source>
        <dbReference type="PIRSR" id="PIRSR601501-1"/>
    </source>
</evidence>
<evidence type="ECO:0000313" key="9">
    <source>
        <dbReference type="Proteomes" id="UP000236488"/>
    </source>
</evidence>
<dbReference type="InterPro" id="IPR029014">
    <property type="entry name" value="NiFe-Hase_large"/>
</dbReference>
<dbReference type="EMBL" id="DYZL01000054">
    <property type="protein sequence ID" value="HJH42759.1"/>
    <property type="molecule type" value="Genomic_DNA"/>
</dbReference>
<reference evidence="7" key="3">
    <citation type="submission" date="2021-09" db="EMBL/GenBank/DDBJ databases">
        <authorList>
            <person name="Gilroy R."/>
        </authorList>
    </citation>
    <scope>NUCLEOTIDE SEQUENCE</scope>
    <source>
        <strain evidence="7">USAMLcec12-2067</strain>
    </source>
</reference>
<reference evidence="7" key="2">
    <citation type="journal article" date="2021" name="PeerJ">
        <title>Extensive microbial diversity within the chicken gut microbiome revealed by metagenomics and culture.</title>
        <authorList>
            <person name="Gilroy R."/>
            <person name="Ravi A."/>
            <person name="Getino M."/>
            <person name="Pursley I."/>
            <person name="Horton D.L."/>
            <person name="Alikhan N.F."/>
            <person name="Baker D."/>
            <person name="Gharbi K."/>
            <person name="Hall N."/>
            <person name="Watson M."/>
            <person name="Adriaenssens E.M."/>
            <person name="Foster-Nyarko E."/>
            <person name="Jarju S."/>
            <person name="Secka A."/>
            <person name="Antonio M."/>
            <person name="Oren A."/>
            <person name="Chaudhuri R.R."/>
            <person name="La Ragione R."/>
            <person name="Hildebrand F."/>
            <person name="Pallen M.J."/>
        </authorList>
    </citation>
    <scope>NUCLEOTIDE SEQUENCE</scope>
    <source>
        <strain evidence="7">USAMLcec12-2067</strain>
    </source>
</reference>
<comment type="similarity">
    <text evidence="2">Belongs to the [NiFe]/[NiFeSe] hydrogenase large subunit family.</text>
</comment>
<dbReference type="GO" id="GO:0016151">
    <property type="term" value="F:nickel cation binding"/>
    <property type="evidence" value="ECO:0007669"/>
    <property type="project" value="InterPro"/>
</dbReference>
<feature type="binding site" evidence="6">
    <location>
        <position position="66"/>
    </location>
    <ligand>
        <name>Ni(2+)</name>
        <dbReference type="ChEBI" id="CHEBI:49786"/>
    </ligand>
</feature>
<dbReference type="AlphaFoldDB" id="A0A2K2U4F3"/>
<proteinExistence type="inferred from homology"/>
<evidence type="ECO:0000313" key="7">
    <source>
        <dbReference type="EMBL" id="HJH42759.1"/>
    </source>
</evidence>
<evidence type="ECO:0000256" key="3">
    <source>
        <dbReference type="ARBA" id="ARBA00022596"/>
    </source>
</evidence>
<feature type="binding site" evidence="6">
    <location>
        <position position="430"/>
    </location>
    <ligand>
        <name>Mg(2+)</name>
        <dbReference type="ChEBI" id="CHEBI:18420"/>
    </ligand>
</feature>
<evidence type="ECO:0000256" key="2">
    <source>
        <dbReference type="ARBA" id="ARBA00009292"/>
    </source>
</evidence>
<comment type="cofactor">
    <cofactor evidence="6">
        <name>Fe cation</name>
        <dbReference type="ChEBI" id="CHEBI:24875"/>
    </cofactor>
</comment>
<dbReference type="PANTHER" id="PTHR43600:SF2">
    <property type="entry name" value="F420-NON-REDUCING HYDROGENASE VHU SUBUNIT A"/>
    <property type="match status" value="1"/>
</dbReference>
<dbReference type="InterPro" id="IPR001501">
    <property type="entry name" value="Ni-dep_hyd_lsu"/>
</dbReference>
<dbReference type="PANTHER" id="PTHR43600">
    <property type="entry name" value="COENZYME F420 HYDROGENASE, SUBUNIT ALPHA"/>
    <property type="match status" value="1"/>
</dbReference>
<dbReference type="PROSITE" id="PS00508">
    <property type="entry name" value="NI_HGENASE_L_2"/>
    <property type="match status" value="1"/>
</dbReference>
<name>A0A2K2U4F3_9ACTN</name>